<evidence type="ECO:0000313" key="2">
    <source>
        <dbReference type="Proteomes" id="UP000199202"/>
    </source>
</evidence>
<gene>
    <name evidence="1" type="ORF">SAMN05421869_10825</name>
</gene>
<accession>A0A1G8PTT8</accession>
<reference evidence="1 2" key="1">
    <citation type="submission" date="2016-10" db="EMBL/GenBank/DDBJ databases">
        <authorList>
            <person name="de Groot N.N."/>
        </authorList>
    </citation>
    <scope>NUCLEOTIDE SEQUENCE [LARGE SCALE GENOMIC DNA]</scope>
    <source>
        <strain evidence="1 2">CGMCC 4.6533</strain>
    </source>
</reference>
<dbReference type="EMBL" id="FNDJ01000008">
    <property type="protein sequence ID" value="SDI95842.1"/>
    <property type="molecule type" value="Genomic_DNA"/>
</dbReference>
<protein>
    <submittedName>
        <fullName evidence="1">Uncharacterized protein</fullName>
    </submittedName>
</protein>
<dbReference type="Proteomes" id="UP000199202">
    <property type="component" value="Unassembled WGS sequence"/>
</dbReference>
<dbReference type="RefSeq" id="WP_090932842.1">
    <property type="nucleotide sequence ID" value="NZ_FNDJ01000008.1"/>
</dbReference>
<sequence>MVTDLVIMGVAPVAVGHALRLHGERAAQLEEIEDLKLRLHTRVRAVIHAYEHGPAPRDSEI</sequence>
<name>A0A1G8PTT8_9ACTN</name>
<keyword evidence="2" id="KW-1185">Reference proteome</keyword>
<proteinExistence type="predicted"/>
<dbReference type="AlphaFoldDB" id="A0A1G8PTT8"/>
<evidence type="ECO:0000313" key="1">
    <source>
        <dbReference type="EMBL" id="SDI95842.1"/>
    </source>
</evidence>
<organism evidence="1 2">
    <name type="scientific">Nonomuraea jiangxiensis</name>
    <dbReference type="NCBI Taxonomy" id="633440"/>
    <lineage>
        <taxon>Bacteria</taxon>
        <taxon>Bacillati</taxon>
        <taxon>Actinomycetota</taxon>
        <taxon>Actinomycetes</taxon>
        <taxon>Streptosporangiales</taxon>
        <taxon>Streptosporangiaceae</taxon>
        <taxon>Nonomuraea</taxon>
    </lineage>
</organism>